<keyword evidence="3" id="KW-1185">Reference proteome</keyword>
<gene>
    <name evidence="2" type="ORF">AAH991_10470</name>
</gene>
<proteinExistence type="predicted"/>
<feature type="signal peptide" evidence="1">
    <location>
        <begin position="1"/>
        <end position="27"/>
    </location>
</feature>
<evidence type="ECO:0000313" key="3">
    <source>
        <dbReference type="Proteomes" id="UP001447516"/>
    </source>
</evidence>
<protein>
    <recommendedName>
        <fullName evidence="4">Sensor domain-containing protein</fullName>
    </recommendedName>
</protein>
<evidence type="ECO:0000313" key="2">
    <source>
        <dbReference type="EMBL" id="MEN3535524.1"/>
    </source>
</evidence>
<evidence type="ECO:0008006" key="4">
    <source>
        <dbReference type="Google" id="ProtNLM"/>
    </source>
</evidence>
<sequence length="215" mass="22819">MRLTRALGCPVAALTLVAAFLPGAARASARPALSYGLLTTADLPKGYVAFRPTHKPYDKASSPRCAALLDELDFSKPRRKGVEYASTAFTKGQFGPWITETLRRYPSAHAAKKDLDGALKTLSGCSSFRIAYSGKKPAEITMTIQPIAMPKVGGQSRAVWITVSDGSWAYGEVLVLARTGDVMMILGQLAFKAPSPQTADGIAARAARKMGAVAD</sequence>
<dbReference type="RefSeq" id="WP_346225570.1">
    <property type="nucleotide sequence ID" value="NZ_JBDJAW010000006.1"/>
</dbReference>
<reference evidence="2 3" key="1">
    <citation type="submission" date="2024-05" db="EMBL/GenBank/DDBJ databases">
        <title>Microbispora sp.ZYX-F-249.</title>
        <authorList>
            <person name="Xie H."/>
        </authorList>
    </citation>
    <scope>NUCLEOTIDE SEQUENCE [LARGE SCALE GENOMIC DNA]</scope>
    <source>
        <strain evidence="2 3">ZYX-F-249</strain>
    </source>
</reference>
<dbReference type="Proteomes" id="UP001447516">
    <property type="component" value="Unassembled WGS sequence"/>
</dbReference>
<feature type="chain" id="PRO_5045766986" description="Sensor domain-containing protein" evidence="1">
    <location>
        <begin position="28"/>
        <end position="215"/>
    </location>
</feature>
<organism evidence="2 3">
    <name type="scientific">Microbispora maris</name>
    <dbReference type="NCBI Taxonomy" id="3144104"/>
    <lineage>
        <taxon>Bacteria</taxon>
        <taxon>Bacillati</taxon>
        <taxon>Actinomycetota</taxon>
        <taxon>Actinomycetes</taxon>
        <taxon>Streptosporangiales</taxon>
        <taxon>Streptosporangiaceae</taxon>
        <taxon>Microbispora</taxon>
    </lineage>
</organism>
<accession>A0ABV0AJN3</accession>
<dbReference type="EMBL" id="JBDJAW010000006">
    <property type="protein sequence ID" value="MEN3535524.1"/>
    <property type="molecule type" value="Genomic_DNA"/>
</dbReference>
<comment type="caution">
    <text evidence="2">The sequence shown here is derived from an EMBL/GenBank/DDBJ whole genome shotgun (WGS) entry which is preliminary data.</text>
</comment>
<name>A0ABV0AJN3_9ACTN</name>
<evidence type="ECO:0000256" key="1">
    <source>
        <dbReference type="SAM" id="SignalP"/>
    </source>
</evidence>
<keyword evidence="1" id="KW-0732">Signal</keyword>